<reference evidence="3" key="1">
    <citation type="journal article" date="2006" name="Science">
        <title>Phytophthora genome sequences uncover evolutionary origins and mechanisms of pathogenesis.</title>
        <authorList>
            <person name="Tyler B.M."/>
            <person name="Tripathy S."/>
            <person name="Zhang X."/>
            <person name="Dehal P."/>
            <person name="Jiang R.H."/>
            <person name="Aerts A."/>
            <person name="Arredondo F.D."/>
            <person name="Baxter L."/>
            <person name="Bensasson D."/>
            <person name="Beynon J.L."/>
            <person name="Chapman J."/>
            <person name="Damasceno C.M."/>
            <person name="Dorrance A.E."/>
            <person name="Dou D."/>
            <person name="Dickerman A.W."/>
            <person name="Dubchak I.L."/>
            <person name="Garbelotto M."/>
            <person name="Gijzen M."/>
            <person name="Gordon S.G."/>
            <person name="Govers F."/>
            <person name="Grunwald N.J."/>
            <person name="Huang W."/>
            <person name="Ivors K.L."/>
            <person name="Jones R.W."/>
            <person name="Kamoun S."/>
            <person name="Krampis K."/>
            <person name="Lamour K.H."/>
            <person name="Lee M.K."/>
            <person name="McDonald W.H."/>
            <person name="Medina M."/>
            <person name="Meijer H.J."/>
            <person name="Nordberg E.K."/>
            <person name="Maclean D.J."/>
            <person name="Ospina-Giraldo M.D."/>
            <person name="Morris P.F."/>
            <person name="Phuntumart V."/>
            <person name="Putnam N.H."/>
            <person name="Rash S."/>
            <person name="Rose J.K."/>
            <person name="Sakihama Y."/>
            <person name="Salamov A.A."/>
            <person name="Savidor A."/>
            <person name="Scheuring C.F."/>
            <person name="Smith B.M."/>
            <person name="Sobral B.W."/>
            <person name="Terry A."/>
            <person name="Torto-Alalibo T.A."/>
            <person name="Win J."/>
            <person name="Xu Z."/>
            <person name="Zhang H."/>
            <person name="Grigoriev I.V."/>
            <person name="Rokhsar D.S."/>
            <person name="Boore J.L."/>
        </authorList>
    </citation>
    <scope>NUCLEOTIDE SEQUENCE [LARGE SCALE GENOMIC DNA]</scope>
    <source>
        <strain evidence="3">Pr102</strain>
    </source>
</reference>
<keyword evidence="3" id="KW-1185">Reference proteome</keyword>
<dbReference type="Proteomes" id="UP000005238">
    <property type="component" value="Unassembled WGS sequence"/>
</dbReference>
<sequence>MCSSTTSAYSAAKRHSQASKRRETSVILIQKLVRQYEAQHIARLFREALNIVQAGYDRLAREDHAAVYLQRRYRGYATRMAYWVHRLQVDEHRRLQSKKAVVIQSAARRWLAKRYVRRVREQRRLAELKEAYIRERKRKEEERLWKERYDREQMELCVQRAQEAANQLREARREADLARVKAEAAEYRAKELAAEREIETLLKTPTTKKPATNGGDGKHVEEEEEKDPWMQLTDEYGNESSWDPPPPRTKKVKTSPEEEEGKDVPSEEEKNAPTEEEKDVPSEGDKSAEEGKPKEIDPLEEVLREGKCIKCQLVPSTKRCLDCKDTKRAFYCTACFREHTRSPTEENSSIPSNVKHDFEVVPRAAVARCESGMECRVDEDNPSRDQAASTANHASPMTTRRLRSSDMWIKPCAFVAELCCAVTVDTFSLKRRSMQHTWTVLDVLRDLLERETDRFCVECDVRASSRLCNLCGDGFCDGCFDRTHAKGAKRRHTWLPWDEKATVYFNVETKESTSERPNVLLSGEERHRLELAEREQLQRRRQVELESEVVKLKEQLRGLQAQDRPASPARTPTANSDDSRPNAKRQRIAEDLAERVRAEKHPVGSPVFQQAMIHELAVLAVTSPQLNKPK</sequence>
<dbReference type="Pfam" id="PF00612">
    <property type="entry name" value="IQ"/>
    <property type="match status" value="2"/>
</dbReference>
<feature type="compositionally biased region" description="Polar residues" evidence="1">
    <location>
        <begin position="384"/>
        <end position="398"/>
    </location>
</feature>
<dbReference type="VEuPathDB" id="FungiDB:KRP22_13125"/>
<evidence type="ECO:0000256" key="1">
    <source>
        <dbReference type="SAM" id="MobiDB-lite"/>
    </source>
</evidence>
<dbReference type="InterPro" id="IPR000048">
    <property type="entry name" value="IQ_motif_EF-hand-BS"/>
</dbReference>
<dbReference type="SMART" id="SM00015">
    <property type="entry name" value="IQ"/>
    <property type="match status" value="3"/>
</dbReference>
<feature type="compositionally biased region" description="Basic and acidic residues" evidence="1">
    <location>
        <begin position="262"/>
        <end position="298"/>
    </location>
</feature>
<dbReference type="EMBL" id="DS566055">
    <property type="status" value="NOT_ANNOTATED_CDS"/>
    <property type="molecule type" value="Genomic_DNA"/>
</dbReference>
<feature type="region of interest" description="Disordered" evidence="1">
    <location>
        <begin position="199"/>
        <end position="298"/>
    </location>
</feature>
<evidence type="ECO:0008006" key="4">
    <source>
        <dbReference type="Google" id="ProtNLM"/>
    </source>
</evidence>
<reference evidence="2" key="2">
    <citation type="submission" date="2015-06" db="UniProtKB">
        <authorList>
            <consortium name="EnsemblProtists"/>
        </authorList>
    </citation>
    <scope>IDENTIFICATION</scope>
    <source>
        <strain evidence="2">Pr102</strain>
    </source>
</reference>
<name>H3HD90_PHYRM</name>
<dbReference type="eggNOG" id="ENOG502QW92">
    <property type="taxonomic scope" value="Eukaryota"/>
</dbReference>
<dbReference type="CDD" id="cd19757">
    <property type="entry name" value="Bbox1"/>
    <property type="match status" value="1"/>
</dbReference>
<protein>
    <recommendedName>
        <fullName evidence="4">B box-type domain-containing protein</fullName>
    </recommendedName>
</protein>
<accession>H3HD90</accession>
<dbReference type="HOGENOM" id="CLU_434451_0_0_1"/>
<dbReference type="VEuPathDB" id="FungiDB:KRP23_12378"/>
<dbReference type="InParanoid" id="H3HD90"/>
<proteinExistence type="predicted"/>
<feature type="region of interest" description="Disordered" evidence="1">
    <location>
        <begin position="556"/>
        <end position="603"/>
    </location>
</feature>
<feature type="compositionally biased region" description="Basic and acidic residues" evidence="1">
    <location>
        <begin position="577"/>
        <end position="602"/>
    </location>
</feature>
<feature type="compositionally biased region" description="Low complexity" evidence="1">
    <location>
        <begin position="201"/>
        <end position="210"/>
    </location>
</feature>
<feature type="region of interest" description="Disordered" evidence="1">
    <location>
        <begin position="377"/>
        <end position="398"/>
    </location>
</feature>
<dbReference type="AlphaFoldDB" id="H3HD90"/>
<dbReference type="STRING" id="164328.H3HD90"/>
<dbReference type="PROSITE" id="PS50096">
    <property type="entry name" value="IQ"/>
    <property type="match status" value="2"/>
</dbReference>
<organism evidence="2 3">
    <name type="scientific">Phytophthora ramorum</name>
    <name type="common">Sudden oak death agent</name>
    <dbReference type="NCBI Taxonomy" id="164328"/>
    <lineage>
        <taxon>Eukaryota</taxon>
        <taxon>Sar</taxon>
        <taxon>Stramenopiles</taxon>
        <taxon>Oomycota</taxon>
        <taxon>Peronosporomycetes</taxon>
        <taxon>Peronosporales</taxon>
        <taxon>Peronosporaceae</taxon>
        <taxon>Phytophthora</taxon>
    </lineage>
</organism>
<dbReference type="Gene3D" id="1.20.5.190">
    <property type="match status" value="1"/>
</dbReference>
<evidence type="ECO:0000313" key="3">
    <source>
        <dbReference type="Proteomes" id="UP000005238"/>
    </source>
</evidence>
<dbReference type="EnsemblProtists" id="Phyra95946">
    <property type="protein sequence ID" value="Phyra95946"/>
    <property type="gene ID" value="Phyra95946"/>
</dbReference>
<evidence type="ECO:0000313" key="2">
    <source>
        <dbReference type="EnsemblProtists" id="Phyra95946"/>
    </source>
</evidence>